<reference evidence="8" key="1">
    <citation type="submission" date="2017-09" db="EMBL/GenBank/DDBJ databases">
        <title>Depth-based differentiation of microbial function through sediment-hosted aquifers and enrichment of novel symbionts in the deep terrestrial subsurface.</title>
        <authorList>
            <person name="Probst A.J."/>
            <person name="Ladd B."/>
            <person name="Jarett J.K."/>
            <person name="Geller-Mcgrath D.E."/>
            <person name="Sieber C.M.K."/>
            <person name="Emerson J.B."/>
            <person name="Anantharaman K."/>
            <person name="Thomas B.C."/>
            <person name="Malmstrom R."/>
            <person name="Stieglmeier M."/>
            <person name="Klingl A."/>
            <person name="Woyke T."/>
            <person name="Ryan C.M."/>
            <person name="Banfield J.F."/>
        </authorList>
    </citation>
    <scope>NUCLEOTIDE SEQUENCE [LARGE SCALE GENOMIC DNA]</scope>
</reference>
<dbReference type="GO" id="GO:0005840">
    <property type="term" value="C:ribosome"/>
    <property type="evidence" value="ECO:0007669"/>
    <property type="project" value="UniProtKB-KW"/>
</dbReference>
<dbReference type="Proteomes" id="UP000229896">
    <property type="component" value="Unassembled WGS sequence"/>
</dbReference>
<dbReference type="GO" id="GO:0003735">
    <property type="term" value="F:structural constituent of ribosome"/>
    <property type="evidence" value="ECO:0007669"/>
    <property type="project" value="InterPro"/>
</dbReference>
<organism evidence="7 8">
    <name type="scientific">Candidatus Berkelbacteria bacterium CG08_land_8_20_14_0_20_39_8</name>
    <dbReference type="NCBI Taxonomy" id="1974511"/>
    <lineage>
        <taxon>Bacteria</taxon>
        <taxon>Candidatus Berkelbacteria</taxon>
    </lineage>
</organism>
<dbReference type="InterPro" id="IPR000630">
    <property type="entry name" value="Ribosomal_uS8"/>
</dbReference>
<dbReference type="PROSITE" id="PS00053">
    <property type="entry name" value="RIBOSOMAL_S8"/>
    <property type="match status" value="1"/>
</dbReference>
<evidence type="ECO:0000256" key="6">
    <source>
        <dbReference type="RuleBase" id="RU003660"/>
    </source>
</evidence>
<dbReference type="GO" id="GO:0006412">
    <property type="term" value="P:translation"/>
    <property type="evidence" value="ECO:0007669"/>
    <property type="project" value="InterPro"/>
</dbReference>
<evidence type="ECO:0000256" key="5">
    <source>
        <dbReference type="ARBA" id="ARBA00035525"/>
    </source>
</evidence>
<dbReference type="InterPro" id="IPR047863">
    <property type="entry name" value="Ribosomal_uS8_CS"/>
</dbReference>
<evidence type="ECO:0000313" key="8">
    <source>
        <dbReference type="Proteomes" id="UP000229896"/>
    </source>
</evidence>
<evidence type="ECO:0000256" key="2">
    <source>
        <dbReference type="ARBA" id="ARBA00022980"/>
    </source>
</evidence>
<dbReference type="Gene3D" id="3.30.1490.10">
    <property type="match status" value="1"/>
</dbReference>
<dbReference type="AlphaFoldDB" id="A0A2M6YC69"/>
<protein>
    <recommendedName>
        <fullName evidence="4">Small ribosomal subunit protein uS8</fullName>
    </recommendedName>
    <alternativeName>
        <fullName evidence="5">30S ribosomal protein S8</fullName>
    </alternativeName>
</protein>
<evidence type="ECO:0000313" key="7">
    <source>
        <dbReference type="EMBL" id="PIU24282.1"/>
    </source>
</evidence>
<proteinExistence type="inferred from homology"/>
<sequence length="125" mass="13949">MDPIADMFATIRNNMVAGNDRAIVRYSKVKMAILELLKKRQIVTNFSESNETGRKNIEIILNNRRTSCHIKRISKPGHRVFVKSKDIRSPLAGLGFVIISTPKGVITGTEARKIGVGGELICEVW</sequence>
<comment type="caution">
    <text evidence="7">The sequence shown here is derived from an EMBL/GenBank/DDBJ whole genome shotgun (WGS) entry which is preliminary data.</text>
</comment>
<gene>
    <name evidence="7" type="primary">rpsH</name>
    <name evidence="7" type="ORF">COT12_01885</name>
</gene>
<dbReference type="GO" id="GO:0005737">
    <property type="term" value="C:cytoplasm"/>
    <property type="evidence" value="ECO:0007669"/>
    <property type="project" value="UniProtKB-ARBA"/>
</dbReference>
<dbReference type="Gene3D" id="3.30.1370.30">
    <property type="match status" value="1"/>
</dbReference>
<dbReference type="PANTHER" id="PTHR11758">
    <property type="entry name" value="40S RIBOSOMAL PROTEIN S15A"/>
    <property type="match status" value="1"/>
</dbReference>
<evidence type="ECO:0000256" key="1">
    <source>
        <dbReference type="ARBA" id="ARBA00006471"/>
    </source>
</evidence>
<dbReference type="Pfam" id="PF00410">
    <property type="entry name" value="Ribosomal_S8"/>
    <property type="match status" value="1"/>
</dbReference>
<name>A0A2M6YC69_9BACT</name>
<dbReference type="EMBL" id="PEXI01000058">
    <property type="protein sequence ID" value="PIU24282.1"/>
    <property type="molecule type" value="Genomic_DNA"/>
</dbReference>
<dbReference type="SUPFAM" id="SSF56047">
    <property type="entry name" value="Ribosomal protein S8"/>
    <property type="match status" value="1"/>
</dbReference>
<dbReference type="FunFam" id="3.30.1490.10:FF:000001">
    <property type="entry name" value="30S ribosomal protein S8"/>
    <property type="match status" value="1"/>
</dbReference>
<evidence type="ECO:0000256" key="4">
    <source>
        <dbReference type="ARBA" id="ARBA00035258"/>
    </source>
</evidence>
<keyword evidence="2 6" id="KW-0689">Ribosomal protein</keyword>
<keyword evidence="3 6" id="KW-0687">Ribonucleoprotein</keyword>
<evidence type="ECO:0000256" key="3">
    <source>
        <dbReference type="ARBA" id="ARBA00023274"/>
    </source>
</evidence>
<accession>A0A2M6YC69</accession>
<dbReference type="InterPro" id="IPR035987">
    <property type="entry name" value="Ribosomal_uS8_sf"/>
</dbReference>
<dbReference type="GO" id="GO:1990904">
    <property type="term" value="C:ribonucleoprotein complex"/>
    <property type="evidence" value="ECO:0007669"/>
    <property type="project" value="UniProtKB-KW"/>
</dbReference>
<comment type="similarity">
    <text evidence="1 6">Belongs to the universal ribosomal protein uS8 family.</text>
</comment>